<name>A0ABW4SEQ2_9BACL</name>
<comment type="caution">
    <text evidence="1">The sequence shown here is derived from an EMBL/GenBank/DDBJ whole genome shotgun (WGS) entry which is preliminary data.</text>
</comment>
<proteinExistence type="predicted"/>
<gene>
    <name evidence="1" type="ORF">ACFSFY_07650</name>
</gene>
<dbReference type="RefSeq" id="WP_381536821.1">
    <property type="nucleotide sequence ID" value="NZ_JBHUGI010000021.1"/>
</dbReference>
<sequence>MIRKGRFAIWNNEEYELFSYQRQYYLKTRNQLALSNGFVKSPKDKNIFIKKVNVKELEDAYEIISYVMILSYRFAVEGYNDETGTVALVTNNPFVQKKINVRPYGKDEFIIEIPYGEVQIIEEHIPILGFEKHLTQY</sequence>
<reference evidence="2" key="1">
    <citation type="journal article" date="2019" name="Int. J. Syst. Evol. Microbiol.">
        <title>The Global Catalogue of Microorganisms (GCM) 10K type strain sequencing project: providing services to taxonomists for standard genome sequencing and annotation.</title>
        <authorList>
            <consortium name="The Broad Institute Genomics Platform"/>
            <consortium name="The Broad Institute Genome Sequencing Center for Infectious Disease"/>
            <person name="Wu L."/>
            <person name="Ma J."/>
        </authorList>
    </citation>
    <scope>NUCLEOTIDE SEQUENCE [LARGE SCALE GENOMIC DNA]</scope>
    <source>
        <strain evidence="2">CGMCC 4.7177</strain>
    </source>
</reference>
<evidence type="ECO:0000313" key="2">
    <source>
        <dbReference type="Proteomes" id="UP001597218"/>
    </source>
</evidence>
<organism evidence="1 2">
    <name type="scientific">Sporosarcina siberiensis</name>
    <dbReference type="NCBI Taxonomy" id="1365606"/>
    <lineage>
        <taxon>Bacteria</taxon>
        <taxon>Bacillati</taxon>
        <taxon>Bacillota</taxon>
        <taxon>Bacilli</taxon>
        <taxon>Bacillales</taxon>
        <taxon>Caryophanaceae</taxon>
        <taxon>Sporosarcina</taxon>
    </lineage>
</organism>
<protein>
    <submittedName>
        <fullName evidence="1">Uncharacterized protein</fullName>
    </submittedName>
</protein>
<accession>A0ABW4SEQ2</accession>
<dbReference type="EMBL" id="JBHUGI010000021">
    <property type="protein sequence ID" value="MFD1927928.1"/>
    <property type="molecule type" value="Genomic_DNA"/>
</dbReference>
<evidence type="ECO:0000313" key="1">
    <source>
        <dbReference type="EMBL" id="MFD1927928.1"/>
    </source>
</evidence>
<dbReference type="Proteomes" id="UP001597218">
    <property type="component" value="Unassembled WGS sequence"/>
</dbReference>
<keyword evidence="2" id="KW-1185">Reference proteome</keyword>